<comment type="caution">
    <text evidence="1">The sequence shown here is derived from an EMBL/GenBank/DDBJ whole genome shotgun (WGS) entry which is preliminary data.</text>
</comment>
<name>A0A7C9TID6_9BURK</name>
<dbReference type="EMBL" id="JAAGOH010000003">
    <property type="protein sequence ID" value="NDY90364.1"/>
    <property type="molecule type" value="Genomic_DNA"/>
</dbReference>
<dbReference type="InterPro" id="IPR014710">
    <property type="entry name" value="RmlC-like_jellyroll"/>
</dbReference>
<dbReference type="CDD" id="cd00038">
    <property type="entry name" value="CAP_ED"/>
    <property type="match status" value="1"/>
</dbReference>
<keyword evidence="2" id="KW-1185">Reference proteome</keyword>
<evidence type="ECO:0000313" key="2">
    <source>
        <dbReference type="Proteomes" id="UP000484255"/>
    </source>
</evidence>
<dbReference type="Gene3D" id="2.60.120.10">
    <property type="entry name" value="Jelly Rolls"/>
    <property type="match status" value="1"/>
</dbReference>
<dbReference type="RefSeq" id="WP_163456219.1">
    <property type="nucleotide sequence ID" value="NZ_JAAGOH010000003.1"/>
</dbReference>
<dbReference type="InterPro" id="IPR018490">
    <property type="entry name" value="cNMP-bd_dom_sf"/>
</dbReference>
<protein>
    <submittedName>
        <fullName evidence="1">Crp/Fnr family transcriptional regulator</fullName>
    </submittedName>
</protein>
<organism evidence="1 2">
    <name type="scientific">Ideonella livida</name>
    <dbReference type="NCBI Taxonomy" id="2707176"/>
    <lineage>
        <taxon>Bacteria</taxon>
        <taxon>Pseudomonadati</taxon>
        <taxon>Pseudomonadota</taxon>
        <taxon>Betaproteobacteria</taxon>
        <taxon>Burkholderiales</taxon>
        <taxon>Sphaerotilaceae</taxon>
        <taxon>Ideonella</taxon>
    </lineage>
</organism>
<reference evidence="1 2" key="1">
    <citation type="submission" date="2020-02" db="EMBL/GenBank/DDBJ databases">
        <title>Ideonella bacterium strain TBM-1.</title>
        <authorList>
            <person name="Chen W.-M."/>
        </authorList>
    </citation>
    <scope>NUCLEOTIDE SEQUENCE [LARGE SCALE GENOMIC DNA]</scope>
    <source>
        <strain evidence="1 2">TBM-1</strain>
    </source>
</reference>
<dbReference type="SUPFAM" id="SSF51206">
    <property type="entry name" value="cAMP-binding domain-like"/>
    <property type="match status" value="1"/>
</dbReference>
<sequence length="206" mass="21998">MDKTTLTASDRQAVLHCAAVLVPELPPLTTADLEPLMAVMRPRTLAAGEVLLRVGDGPPQEVLILRGLLRSGVGDAQGREVTLGFHPGPGALPPSIGRTADGRSRVLVEALTPARVVLFDAEALVAQMVAHPAVQRWGDAVLRAELIRRADREWALAALPARERLLALRARLPGLEEQVAHRHIASHLGITPVSLSRLRAQLKAGG</sequence>
<accession>A0A7C9TID6</accession>
<dbReference type="InterPro" id="IPR000595">
    <property type="entry name" value="cNMP-bd_dom"/>
</dbReference>
<dbReference type="Proteomes" id="UP000484255">
    <property type="component" value="Unassembled WGS sequence"/>
</dbReference>
<gene>
    <name evidence="1" type="ORF">G3A44_04040</name>
</gene>
<proteinExistence type="predicted"/>
<dbReference type="AlphaFoldDB" id="A0A7C9TID6"/>
<evidence type="ECO:0000313" key="1">
    <source>
        <dbReference type="EMBL" id="NDY90364.1"/>
    </source>
</evidence>